<feature type="region of interest" description="Disordered" evidence="1">
    <location>
        <begin position="1"/>
        <end position="31"/>
    </location>
</feature>
<dbReference type="GO" id="GO:0003677">
    <property type="term" value="F:DNA binding"/>
    <property type="evidence" value="ECO:0007669"/>
    <property type="project" value="InterPro"/>
</dbReference>
<accession>A0A521DXC4</accession>
<evidence type="ECO:0000313" key="4">
    <source>
        <dbReference type="Proteomes" id="UP000317484"/>
    </source>
</evidence>
<reference evidence="3 4" key="1">
    <citation type="submission" date="2017-05" db="EMBL/GenBank/DDBJ databases">
        <authorList>
            <person name="Varghese N."/>
            <person name="Submissions S."/>
        </authorList>
    </citation>
    <scope>NUCLEOTIDE SEQUENCE [LARGE SCALE GENOMIC DNA]</scope>
    <source>
        <strain evidence="3 4">DSM 46834</strain>
    </source>
</reference>
<dbReference type="NCBIfam" id="NF033580">
    <property type="entry name" value="transpos_IS5_3"/>
    <property type="match status" value="1"/>
</dbReference>
<evidence type="ECO:0000256" key="1">
    <source>
        <dbReference type="SAM" id="MobiDB-lite"/>
    </source>
</evidence>
<evidence type="ECO:0000313" key="3">
    <source>
        <dbReference type="EMBL" id="SMO76326.1"/>
    </source>
</evidence>
<protein>
    <submittedName>
        <fullName evidence="3">Transposase</fullName>
    </submittedName>
</protein>
<dbReference type="PANTHER" id="PTHR30007">
    <property type="entry name" value="PHP DOMAIN PROTEIN"/>
    <property type="match status" value="1"/>
</dbReference>
<evidence type="ECO:0000259" key="2">
    <source>
        <dbReference type="Pfam" id="PF01609"/>
    </source>
</evidence>
<dbReference type="PANTHER" id="PTHR30007:SF1">
    <property type="entry name" value="BLR1914 PROTEIN"/>
    <property type="match status" value="1"/>
</dbReference>
<dbReference type="Proteomes" id="UP000317484">
    <property type="component" value="Unassembled WGS sequence"/>
</dbReference>
<keyword evidence="4" id="KW-1185">Reference proteome</keyword>
<feature type="domain" description="Transposase IS4-like" evidence="2">
    <location>
        <begin position="22"/>
        <end position="158"/>
    </location>
</feature>
<dbReference type="EMBL" id="FXTJ01000004">
    <property type="protein sequence ID" value="SMO76326.1"/>
    <property type="molecule type" value="Genomic_DNA"/>
</dbReference>
<dbReference type="GO" id="GO:0004803">
    <property type="term" value="F:transposase activity"/>
    <property type="evidence" value="ECO:0007669"/>
    <property type="project" value="InterPro"/>
</dbReference>
<dbReference type="Pfam" id="PF01609">
    <property type="entry name" value="DDE_Tnp_1"/>
    <property type="match status" value="1"/>
</dbReference>
<dbReference type="AlphaFoldDB" id="A0A521DXC4"/>
<sequence length="168" mass="19281">MCGRRLPHPRPQRGDHVGPSPVNRGRPGSKHHLIVDAGGIPLAVTLTGGNRNDITQLIPLVDAIPPIRGRRGRPRRRPRELFADRGYDHDVYRRRLRRRGITPRIARRGVAHGSGLGRHRWVVERGFAWLHAFKRLRIRYERRADIHLGLLQLACALICYRQLPVVLK</sequence>
<dbReference type="GO" id="GO:0006313">
    <property type="term" value="P:DNA transposition"/>
    <property type="evidence" value="ECO:0007669"/>
    <property type="project" value="InterPro"/>
</dbReference>
<proteinExistence type="predicted"/>
<organism evidence="3 4">
    <name type="scientific">Geodermatophilus aquaeductus</name>
    <dbReference type="NCBI Taxonomy" id="1564161"/>
    <lineage>
        <taxon>Bacteria</taxon>
        <taxon>Bacillati</taxon>
        <taxon>Actinomycetota</taxon>
        <taxon>Actinomycetes</taxon>
        <taxon>Geodermatophilales</taxon>
        <taxon>Geodermatophilaceae</taxon>
        <taxon>Geodermatophilus</taxon>
    </lineage>
</organism>
<gene>
    <name evidence="3" type="ORF">SAMN06273567_1042</name>
</gene>
<dbReference type="InterPro" id="IPR002559">
    <property type="entry name" value="Transposase_11"/>
</dbReference>
<feature type="compositionally biased region" description="Basic residues" evidence="1">
    <location>
        <begin position="1"/>
        <end position="11"/>
    </location>
</feature>
<name>A0A521DXC4_9ACTN</name>